<dbReference type="PANTHER" id="PTHR24222:SF66">
    <property type="entry name" value="MYCOBACTIN IMPORT ATP-BINDING_PERMEASE PROTEIN IRTA"/>
    <property type="match status" value="1"/>
</dbReference>
<dbReference type="SUPFAM" id="SSF52540">
    <property type="entry name" value="P-loop containing nucleoside triphosphate hydrolases"/>
    <property type="match status" value="1"/>
</dbReference>
<dbReference type="InterPro" id="IPR039421">
    <property type="entry name" value="Type_1_exporter"/>
</dbReference>
<accession>A0A7W3RPQ0</accession>
<comment type="caution">
    <text evidence="1">The sequence shown here is derived from an EMBL/GenBank/DDBJ whole genome shotgun (WGS) entry which is preliminary data.</text>
</comment>
<dbReference type="Gene3D" id="3.40.50.300">
    <property type="entry name" value="P-loop containing nucleotide triphosphate hydrolases"/>
    <property type="match status" value="1"/>
</dbReference>
<evidence type="ECO:0000313" key="1">
    <source>
        <dbReference type="EMBL" id="MBA9057600.1"/>
    </source>
</evidence>
<proteinExistence type="predicted"/>
<protein>
    <submittedName>
        <fullName evidence="1">ABC-type multidrug transport system fused ATPase/permease subunit</fullName>
    </submittedName>
</protein>
<dbReference type="InterPro" id="IPR027417">
    <property type="entry name" value="P-loop_NTPase"/>
</dbReference>
<dbReference type="Proteomes" id="UP000577386">
    <property type="component" value="Unassembled WGS sequence"/>
</dbReference>
<keyword evidence="2" id="KW-1185">Reference proteome</keyword>
<sequence>MLIDPEVLVLDEATAEAGSDMAQSLDRAALAVTEGRTAVVVAHRLSQAETADVVVVMENGRVVEQGRPDELRASGGAYARLWASWTYGR</sequence>
<dbReference type="PANTHER" id="PTHR24222">
    <property type="entry name" value="ABC TRANSPORTER B FAMILY"/>
    <property type="match status" value="1"/>
</dbReference>
<name>A0A7W3RPQ0_STRMR</name>
<gene>
    <name evidence="1" type="ORF">HDA42_006778</name>
</gene>
<organism evidence="1 2">
    <name type="scientific">Streptomyces murinus</name>
    <dbReference type="NCBI Taxonomy" id="33900"/>
    <lineage>
        <taxon>Bacteria</taxon>
        <taxon>Bacillati</taxon>
        <taxon>Actinomycetota</taxon>
        <taxon>Actinomycetes</taxon>
        <taxon>Kitasatosporales</taxon>
        <taxon>Streptomycetaceae</taxon>
        <taxon>Streptomyces</taxon>
    </lineage>
</organism>
<dbReference type="GO" id="GO:0005886">
    <property type="term" value="C:plasma membrane"/>
    <property type="evidence" value="ECO:0007669"/>
    <property type="project" value="TreeGrafter"/>
</dbReference>
<dbReference type="GO" id="GO:0042626">
    <property type="term" value="F:ATPase-coupled transmembrane transporter activity"/>
    <property type="evidence" value="ECO:0007669"/>
    <property type="project" value="TreeGrafter"/>
</dbReference>
<dbReference type="AlphaFoldDB" id="A0A7W3RPQ0"/>
<dbReference type="EMBL" id="JACJIJ010000002">
    <property type="protein sequence ID" value="MBA9057600.1"/>
    <property type="molecule type" value="Genomic_DNA"/>
</dbReference>
<dbReference type="GO" id="GO:0015343">
    <property type="term" value="F:siderophore-iron transmembrane transporter activity"/>
    <property type="evidence" value="ECO:0007669"/>
    <property type="project" value="TreeGrafter"/>
</dbReference>
<evidence type="ECO:0000313" key="2">
    <source>
        <dbReference type="Proteomes" id="UP000577386"/>
    </source>
</evidence>
<reference evidence="1 2" key="1">
    <citation type="submission" date="2020-08" db="EMBL/GenBank/DDBJ databases">
        <title>Sequencing the genomes of 1000 actinobacteria strains.</title>
        <authorList>
            <person name="Klenk H.-P."/>
        </authorList>
    </citation>
    <scope>NUCLEOTIDE SEQUENCE [LARGE SCALE GENOMIC DNA]</scope>
    <source>
        <strain evidence="1 2">DSM 41827</strain>
    </source>
</reference>